<dbReference type="InterPro" id="IPR045322">
    <property type="entry name" value="HECTD1/TRIP12-like"/>
</dbReference>
<proteinExistence type="inferred from homology"/>
<feature type="region of interest" description="Disordered" evidence="7">
    <location>
        <begin position="825"/>
        <end position="940"/>
    </location>
</feature>
<evidence type="ECO:0000256" key="4">
    <source>
        <dbReference type="ARBA" id="ARBA00022679"/>
    </source>
</evidence>
<dbReference type="GO" id="GO:0000209">
    <property type="term" value="P:protein polyubiquitination"/>
    <property type="evidence" value="ECO:0007669"/>
    <property type="project" value="TreeGrafter"/>
</dbReference>
<dbReference type="EMBL" id="OIVN01006001">
    <property type="protein sequence ID" value="SPD24753.1"/>
    <property type="molecule type" value="Genomic_DNA"/>
</dbReference>
<dbReference type="PROSITE" id="PS50237">
    <property type="entry name" value="HECT"/>
    <property type="match status" value="1"/>
</dbReference>
<feature type="compositionally biased region" description="Basic and acidic residues" evidence="7">
    <location>
        <begin position="84"/>
        <end position="107"/>
    </location>
</feature>
<feature type="active site" description="Glycyl thioester intermediate" evidence="6">
    <location>
        <position position="1547"/>
    </location>
</feature>
<organism evidence="9">
    <name type="scientific">Fagus sylvatica</name>
    <name type="common">Beechnut</name>
    <dbReference type="NCBI Taxonomy" id="28930"/>
    <lineage>
        <taxon>Eukaryota</taxon>
        <taxon>Viridiplantae</taxon>
        <taxon>Streptophyta</taxon>
        <taxon>Embryophyta</taxon>
        <taxon>Tracheophyta</taxon>
        <taxon>Spermatophyta</taxon>
        <taxon>Magnoliopsida</taxon>
        <taxon>eudicotyledons</taxon>
        <taxon>Gunneridae</taxon>
        <taxon>Pentapetalae</taxon>
        <taxon>rosids</taxon>
        <taxon>fabids</taxon>
        <taxon>Fagales</taxon>
        <taxon>Fagaceae</taxon>
        <taxon>Fagus</taxon>
    </lineage>
</organism>
<dbReference type="InterPro" id="IPR057948">
    <property type="entry name" value="TPR_TRIP12_N"/>
</dbReference>
<dbReference type="SMART" id="SM00119">
    <property type="entry name" value="HECTc"/>
    <property type="match status" value="1"/>
</dbReference>
<feature type="domain" description="HECT" evidence="8">
    <location>
        <begin position="1198"/>
        <end position="1559"/>
    </location>
</feature>
<dbReference type="InterPro" id="IPR000569">
    <property type="entry name" value="HECT_dom"/>
</dbReference>
<reference evidence="9" key="1">
    <citation type="submission" date="2018-02" db="EMBL/GenBank/DDBJ databases">
        <authorList>
            <person name="Cohen D.B."/>
            <person name="Kent A.D."/>
        </authorList>
    </citation>
    <scope>NUCLEOTIDE SEQUENCE</scope>
</reference>
<evidence type="ECO:0000256" key="5">
    <source>
        <dbReference type="ARBA" id="ARBA00022786"/>
    </source>
</evidence>
<evidence type="ECO:0000256" key="2">
    <source>
        <dbReference type="ARBA" id="ARBA00006331"/>
    </source>
</evidence>
<evidence type="ECO:0000313" key="9">
    <source>
        <dbReference type="EMBL" id="SPD24753.1"/>
    </source>
</evidence>
<accession>A0A2N9IL26</accession>
<name>A0A2N9IL26_FAGSY</name>
<dbReference type="Gene3D" id="1.25.10.10">
    <property type="entry name" value="Leucine-rich Repeat Variant"/>
    <property type="match status" value="1"/>
</dbReference>
<dbReference type="PANTHER" id="PTHR45670:SF10">
    <property type="entry name" value="E3 UBIQUITIN-PROTEIN LIGASE UPL4"/>
    <property type="match status" value="1"/>
</dbReference>
<comment type="similarity">
    <text evidence="2">Belongs to the UPL family. K-HECT subfamily.</text>
</comment>
<dbReference type="Pfam" id="PF00632">
    <property type="entry name" value="HECT"/>
    <property type="match status" value="1"/>
</dbReference>
<dbReference type="InterPro" id="IPR016024">
    <property type="entry name" value="ARM-type_fold"/>
</dbReference>
<dbReference type="PANTHER" id="PTHR45670">
    <property type="entry name" value="E3 UBIQUITIN-PROTEIN LIGASE TRIP12"/>
    <property type="match status" value="1"/>
</dbReference>
<dbReference type="EC" id="2.3.2.26" evidence="3"/>
<dbReference type="GO" id="GO:0061630">
    <property type="term" value="F:ubiquitin protein ligase activity"/>
    <property type="evidence" value="ECO:0007669"/>
    <property type="project" value="UniProtKB-EC"/>
</dbReference>
<feature type="compositionally biased region" description="Basic and acidic residues" evidence="7">
    <location>
        <begin position="7"/>
        <end position="21"/>
    </location>
</feature>
<gene>
    <name evidence="9" type="ORF">FSB_LOCUS52635</name>
</gene>
<feature type="region of interest" description="Disordered" evidence="7">
    <location>
        <begin position="1"/>
        <end position="109"/>
    </location>
</feature>
<dbReference type="InterPro" id="IPR035983">
    <property type="entry name" value="Hect_E3_ubiquitin_ligase"/>
</dbReference>
<keyword evidence="5 6" id="KW-0833">Ubl conjugation pathway</keyword>
<feature type="compositionally biased region" description="Polar residues" evidence="7">
    <location>
        <begin position="29"/>
        <end position="46"/>
    </location>
</feature>
<dbReference type="InterPro" id="IPR011989">
    <property type="entry name" value="ARM-like"/>
</dbReference>
<dbReference type="Gene3D" id="3.90.1750.10">
    <property type="entry name" value="Hect, E3 ligase catalytic domains"/>
    <property type="match status" value="1"/>
</dbReference>
<evidence type="ECO:0000256" key="3">
    <source>
        <dbReference type="ARBA" id="ARBA00012485"/>
    </source>
</evidence>
<keyword evidence="4" id="KW-0808">Transferase</keyword>
<dbReference type="SUPFAM" id="SSF56204">
    <property type="entry name" value="Hect, E3 ligase catalytic domain"/>
    <property type="match status" value="1"/>
</dbReference>
<protein>
    <recommendedName>
        <fullName evidence="3">HECT-type E3 ubiquitin transferase</fullName>
        <ecNumber evidence="3">2.3.2.26</ecNumber>
    </recommendedName>
</protein>
<evidence type="ECO:0000256" key="7">
    <source>
        <dbReference type="SAM" id="MobiDB-lite"/>
    </source>
</evidence>
<dbReference type="CDD" id="cd00078">
    <property type="entry name" value="HECTc"/>
    <property type="match status" value="1"/>
</dbReference>
<comment type="catalytic activity">
    <reaction evidence="1">
        <text>S-ubiquitinyl-[E2 ubiquitin-conjugating enzyme]-L-cysteine + [acceptor protein]-L-lysine = [E2 ubiquitin-conjugating enzyme]-L-cysteine + N(6)-ubiquitinyl-[acceptor protein]-L-lysine.</text>
        <dbReference type="EC" id="2.3.2.26"/>
    </reaction>
</comment>
<evidence type="ECO:0000256" key="1">
    <source>
        <dbReference type="ARBA" id="ARBA00000885"/>
    </source>
</evidence>
<dbReference type="Gene3D" id="3.30.2410.10">
    <property type="entry name" value="Hect, E3 ligase catalytic domain"/>
    <property type="match status" value="1"/>
</dbReference>
<evidence type="ECO:0000256" key="6">
    <source>
        <dbReference type="PROSITE-ProRule" id="PRU00104"/>
    </source>
</evidence>
<dbReference type="Pfam" id="PF25579">
    <property type="entry name" value="TPR_TRIP12_N"/>
    <property type="match status" value="1"/>
</dbReference>
<dbReference type="GO" id="GO:0043161">
    <property type="term" value="P:proteasome-mediated ubiquitin-dependent protein catabolic process"/>
    <property type="evidence" value="ECO:0007669"/>
    <property type="project" value="TreeGrafter"/>
</dbReference>
<sequence length="1615" mass="179978">MGNRGQKRTEMVDELPADKRACSSFDFRPSTSNSLIQTHMNSTNSAHETHDNDMDTSSSASASSRSEGEPERDSAYGSCDSDDAGQRHSNLRDYRDYQRQRSSSDHGKFKRILSSLSEETGPSEQLGALTELCEVLSFCTEDSLSSMMSDLLSPLLVKLAKHESNPDIMLLAIRAITYICDVYPRSSNFLIRHDAVPALCQRLMAIEYVDVAEQCLQALEKISREQPLACLQAGAIMAVLNYIDFFSTSRVALSTVVNICKKLPSECPSPFMEAVPILCNLLQHEDRQARILVEYVAICLIKIVERVSQSSETLDELCKNGLIGQIVHLIDLNSRTTGLIGILVKLSSGSIVAFKTLYELNISSILKDILSTYDLSHGMSSPHTVDGQCNQRERNGVVIAIFSSLARDLDAQQVSDKESFLVNCPSLLQKFGMDILPLLVQVVNSGANLYVCYGCLSVINKLVYLSKSDMLLELLKNANISSFLAGVFTRKDQHVLLVSLQIAEMILQKLSDSFLNSFIKEGVFFAIDALLTQENCSQLMFPVFSGIQLPFDSSQKSASKEVLRCLCYAFATDRSPTASETGSCKLEKDSVHKLAKHIRTDYFAPKLYDSEQGVTDILQKLRTFSTTLSDLVNMNISNDVPAQHEERFSCILHQIMANLNGRETVSTFEFIESGIMRSLLSYLSNGQYPREKGHAQGVNGHLLVVEKRFEAFARLFLSSSEPPHSVELPLVVLIRKLQSALSSLENFPVILSHGSKQRNSYAMIPNRRRTLHPCLKVRFARVDWETCLCDYSEDVQTVDPFSSLDAIEGCLWPKVSIKRNEQIKSATGAMGQTESLPFDLPSNASTGPGESPPHMEPDSMSTDTQEDDSKLSESAPEQAVNEPVEQELQIPSEPAEQELQVPSEPAEQELQVPSEPAEQELQVPSEPNSDMEMQHPASCSNEDASPKLVFYLEGQQLDRTLTLYQAILQQQIKEHEFITGSKLWSQVYTITYKRAVEPIQGNSQECLQSDQNFSLPDKVGAYMQYTPFFSGMFACELTSDLERSSPTYDILFLLKSLEGLARFAFHLMSRERICAFAEGKIDNLDSLKVIVPSVPQNEFVSSKLTEKLEQQMRDSLSVSTGGMPSWCKQLMASCPFLFSFEARCKYFRLAALGQLQVQSHQLSHSNSGATSDRRPSSGSMPRKKFLVFRNQILDSAAQMMDLHAHHKVLIEVEYNEEVGTGLGPTLEFYTLVSHEFQKSGLGMWREDHSSFASRTSLLAEDMGIFMSPSGLFPCPWPSRLNTSDDQFSEVVKKFVLLGQVVAKSLQDGRVLDLHFSKAFYKLILGQELTLYDVQSFDPELGRTLLELQALVNRKKNLESVSGENSPPEFDSCFRNTRIDDLCIDFTLPGYPDYVLAFGPGHEMVNMRNLEEYVSLVVDATINSGISRQVEGFKSGFNQVFPIEHLQTFTEDELERLLCGEHDSWAFNELLDHIKFDHGYTASSPPVVNLLEIIQEFDYGQRRAFLQFVTGAPRLPPGGLASLNPKLTIVRKQCGNCADIDLPSVMTCANYLKLPAYSSKVNSLGEDEREALICHNRRAGIISPIIASNISVQQGVADCCGGADCLEQKEAPIFSD</sequence>
<evidence type="ECO:0000259" key="8">
    <source>
        <dbReference type="PROSITE" id="PS50237"/>
    </source>
</evidence>
<dbReference type="SUPFAM" id="SSF48371">
    <property type="entry name" value="ARM repeat"/>
    <property type="match status" value="1"/>
</dbReference>